<comment type="similarity">
    <text evidence="1">Belongs to the archease family.</text>
</comment>
<evidence type="ECO:0000313" key="6">
    <source>
        <dbReference type="EMBL" id="MBG6093943.1"/>
    </source>
</evidence>
<evidence type="ECO:0000256" key="1">
    <source>
        <dbReference type="ARBA" id="ARBA00007963"/>
    </source>
</evidence>
<evidence type="ECO:0000256" key="3">
    <source>
        <dbReference type="ARBA" id="ARBA00022723"/>
    </source>
</evidence>
<evidence type="ECO:0000313" key="7">
    <source>
        <dbReference type="Proteomes" id="UP000614047"/>
    </source>
</evidence>
<dbReference type="InterPro" id="IPR023572">
    <property type="entry name" value="Archease_dom"/>
</dbReference>
<sequence>MPHTADLRIEAWAPTLEGCVVETVRAMVAAFADLSGAAPAGTRVIDSAAGDAEGHVLNVLEEVIYLMDTAGELPRDVVVRRTPGGLRAECAMAGVADAVLIGAVPKAVSYHELSMTGRDDGWHGSVTLDV</sequence>
<dbReference type="GO" id="GO:0046872">
    <property type="term" value="F:metal ion binding"/>
    <property type="evidence" value="ECO:0007669"/>
    <property type="project" value="UniProtKB-KW"/>
</dbReference>
<dbReference type="Gene3D" id="3.55.10.10">
    <property type="entry name" value="Archease domain"/>
    <property type="match status" value="1"/>
</dbReference>
<keyword evidence="7" id="KW-1185">Reference proteome</keyword>
<name>A0A931DSG9_9ACTN</name>
<keyword evidence="4" id="KW-0106">Calcium</keyword>
<dbReference type="InterPro" id="IPR036820">
    <property type="entry name" value="Archease_dom_sf"/>
</dbReference>
<evidence type="ECO:0000259" key="5">
    <source>
        <dbReference type="Pfam" id="PF01951"/>
    </source>
</evidence>
<dbReference type="EMBL" id="JADOUA010000001">
    <property type="protein sequence ID" value="MBG6093943.1"/>
    <property type="molecule type" value="Genomic_DNA"/>
</dbReference>
<keyword evidence="3" id="KW-0479">Metal-binding</keyword>
<evidence type="ECO:0000256" key="2">
    <source>
        <dbReference type="ARBA" id="ARBA00022694"/>
    </source>
</evidence>
<gene>
    <name evidence="6" type="ORF">IW256_008056</name>
</gene>
<dbReference type="SUPFAM" id="SSF69819">
    <property type="entry name" value="MTH1598-like"/>
    <property type="match status" value="1"/>
</dbReference>
<dbReference type="Proteomes" id="UP000614047">
    <property type="component" value="Unassembled WGS sequence"/>
</dbReference>
<accession>A0A931DSG9</accession>
<keyword evidence="2" id="KW-0819">tRNA processing</keyword>
<organism evidence="6 7">
    <name type="scientific">Actinomadura viridis</name>
    <dbReference type="NCBI Taxonomy" id="58110"/>
    <lineage>
        <taxon>Bacteria</taxon>
        <taxon>Bacillati</taxon>
        <taxon>Actinomycetota</taxon>
        <taxon>Actinomycetes</taxon>
        <taxon>Streptosporangiales</taxon>
        <taxon>Thermomonosporaceae</taxon>
        <taxon>Actinomadura</taxon>
    </lineage>
</organism>
<reference evidence="6" key="1">
    <citation type="submission" date="2020-11" db="EMBL/GenBank/DDBJ databases">
        <title>Sequencing the genomes of 1000 actinobacteria strains.</title>
        <authorList>
            <person name="Klenk H.-P."/>
        </authorList>
    </citation>
    <scope>NUCLEOTIDE SEQUENCE</scope>
    <source>
        <strain evidence="6">DSM 43175</strain>
    </source>
</reference>
<dbReference type="RefSeq" id="WP_197015942.1">
    <property type="nucleotide sequence ID" value="NZ_BAABES010000003.1"/>
</dbReference>
<feature type="domain" description="Archease" evidence="5">
    <location>
        <begin position="2"/>
        <end position="130"/>
    </location>
</feature>
<comment type="caution">
    <text evidence="6">The sequence shown here is derived from an EMBL/GenBank/DDBJ whole genome shotgun (WGS) entry which is preliminary data.</text>
</comment>
<dbReference type="GO" id="GO:0008033">
    <property type="term" value="P:tRNA processing"/>
    <property type="evidence" value="ECO:0007669"/>
    <property type="project" value="UniProtKB-KW"/>
</dbReference>
<dbReference type="Pfam" id="PF01951">
    <property type="entry name" value="Archease"/>
    <property type="match status" value="1"/>
</dbReference>
<protein>
    <submittedName>
        <fullName evidence="6">SHS2 domain-containing protein</fullName>
    </submittedName>
</protein>
<proteinExistence type="inferred from homology"/>
<dbReference type="AlphaFoldDB" id="A0A931DSG9"/>
<evidence type="ECO:0000256" key="4">
    <source>
        <dbReference type="ARBA" id="ARBA00022837"/>
    </source>
</evidence>